<sequence length="80" mass="9107">MATQLPQLPNIRRLSSRGQYYLIGQDRERLLIDKEEGRPIWSESLKSALATENSTIKTVPLTHWHPDPNLGSARSTEHLS</sequence>
<reference evidence="2 3" key="1">
    <citation type="journal article" date="2011" name="PLoS Genet.">
        <title>Comparative genomic analysis of human fungal pathogens causing paracoccidioidomycosis.</title>
        <authorList>
            <person name="Desjardins C.A."/>
            <person name="Champion M.D."/>
            <person name="Holder J.W."/>
            <person name="Muszewska A."/>
            <person name="Goldberg J."/>
            <person name="Bailao A.M."/>
            <person name="Brigido M.M."/>
            <person name="Ferreira M.E."/>
            <person name="Garcia A.M."/>
            <person name="Grynberg M."/>
            <person name="Gujja S."/>
            <person name="Heiman D.I."/>
            <person name="Henn M.R."/>
            <person name="Kodira C.D."/>
            <person name="Leon-Narvaez H."/>
            <person name="Longo L.V."/>
            <person name="Ma L.J."/>
            <person name="Malavazi I."/>
            <person name="Matsuo A.L."/>
            <person name="Morais F.V."/>
            <person name="Pereira M."/>
            <person name="Rodriguez-Brito S."/>
            <person name="Sakthikumar S."/>
            <person name="Salem-Izacc S.M."/>
            <person name="Sykes S.M."/>
            <person name="Teixeira M.M."/>
            <person name="Vallejo M.C."/>
            <person name="Walter M.E."/>
            <person name="Yandava C."/>
            <person name="Young S."/>
            <person name="Zeng Q."/>
            <person name="Zucker J."/>
            <person name="Felipe M.S."/>
            <person name="Goldman G.H."/>
            <person name="Haas B.J."/>
            <person name="McEwen J.G."/>
            <person name="Nino-Vega G."/>
            <person name="Puccia R."/>
            <person name="San-Blas G."/>
            <person name="Soares C.M."/>
            <person name="Birren B.W."/>
            <person name="Cuomo C.A."/>
        </authorList>
    </citation>
    <scope>NUCLEOTIDE SEQUENCE [LARGE SCALE GENOMIC DNA]</scope>
    <source>
        <strain evidence="3">ATCC MYA-826 / Pb01</strain>
    </source>
</reference>
<evidence type="ECO:0008006" key="4">
    <source>
        <dbReference type="Google" id="ProtNLM"/>
    </source>
</evidence>
<dbReference type="GeneID" id="9092583"/>
<dbReference type="SUPFAM" id="SSF56281">
    <property type="entry name" value="Metallo-hydrolase/oxidoreductase"/>
    <property type="match status" value="1"/>
</dbReference>
<dbReference type="RefSeq" id="XP_015701398.1">
    <property type="nucleotide sequence ID" value="XM_015846601.1"/>
</dbReference>
<evidence type="ECO:0000313" key="3">
    <source>
        <dbReference type="Proteomes" id="UP000002059"/>
    </source>
</evidence>
<evidence type="ECO:0000256" key="1">
    <source>
        <dbReference type="SAM" id="MobiDB-lite"/>
    </source>
</evidence>
<dbReference type="HOGENOM" id="CLU_2590403_0_0_1"/>
<feature type="region of interest" description="Disordered" evidence="1">
    <location>
        <begin position="60"/>
        <end position="80"/>
    </location>
</feature>
<dbReference type="EMBL" id="KN294035">
    <property type="protein sequence ID" value="EEH39454.2"/>
    <property type="molecule type" value="Genomic_DNA"/>
</dbReference>
<dbReference type="Gene3D" id="3.60.15.10">
    <property type="entry name" value="Ribonuclease Z/Hydroxyacylglutathione hydrolase-like"/>
    <property type="match status" value="1"/>
</dbReference>
<accession>C1HD82</accession>
<dbReference type="InterPro" id="IPR036866">
    <property type="entry name" value="RibonucZ/Hydroxyglut_hydro"/>
</dbReference>
<dbReference type="Proteomes" id="UP000002059">
    <property type="component" value="Partially assembled WGS sequence"/>
</dbReference>
<organism evidence="2 3">
    <name type="scientific">Paracoccidioides lutzii (strain ATCC MYA-826 / Pb01)</name>
    <name type="common">Paracoccidioides brasiliensis</name>
    <dbReference type="NCBI Taxonomy" id="502779"/>
    <lineage>
        <taxon>Eukaryota</taxon>
        <taxon>Fungi</taxon>
        <taxon>Dikarya</taxon>
        <taxon>Ascomycota</taxon>
        <taxon>Pezizomycotina</taxon>
        <taxon>Eurotiomycetes</taxon>
        <taxon>Eurotiomycetidae</taxon>
        <taxon>Onygenales</taxon>
        <taxon>Ajellomycetaceae</taxon>
        <taxon>Paracoccidioides</taxon>
    </lineage>
</organism>
<dbReference type="AlphaFoldDB" id="C1HD82"/>
<evidence type="ECO:0000313" key="2">
    <source>
        <dbReference type="EMBL" id="EEH39454.2"/>
    </source>
</evidence>
<protein>
    <recommendedName>
        <fullName evidence="4">Metallo-beta-lactamase domain-containing protein</fullName>
    </recommendedName>
</protein>
<dbReference type="KEGG" id="pbl:PAAG_08723"/>
<gene>
    <name evidence="2" type="ORF">PAAG_08723</name>
</gene>
<dbReference type="VEuPathDB" id="FungiDB:PAAG_08723"/>
<name>C1HD82_PARBA</name>
<keyword evidence="3" id="KW-1185">Reference proteome</keyword>
<dbReference type="STRING" id="502779.C1HD82"/>
<proteinExistence type="predicted"/>